<dbReference type="Pfam" id="PF07007">
    <property type="entry name" value="LprI"/>
    <property type="match status" value="1"/>
</dbReference>
<dbReference type="Gene3D" id="1.20.1270.180">
    <property type="match status" value="1"/>
</dbReference>
<evidence type="ECO:0000256" key="1">
    <source>
        <dbReference type="SAM" id="SignalP"/>
    </source>
</evidence>
<comment type="caution">
    <text evidence="3">The sequence shown here is derived from an EMBL/GenBank/DDBJ whole genome shotgun (WGS) entry which is preliminary data.</text>
</comment>
<organism evidence="3 4">
    <name type="scientific">Alteromonas genovensis</name>
    <dbReference type="NCBI Taxonomy" id="471225"/>
    <lineage>
        <taxon>Bacteria</taxon>
        <taxon>Pseudomonadati</taxon>
        <taxon>Pseudomonadota</taxon>
        <taxon>Gammaproteobacteria</taxon>
        <taxon>Alteromonadales</taxon>
        <taxon>Alteromonadaceae</taxon>
        <taxon>Alteromonas/Salinimonas group</taxon>
        <taxon>Alteromonas</taxon>
    </lineage>
</organism>
<dbReference type="EMBL" id="JAAAWO010000004">
    <property type="protein sequence ID" value="NDW15471.1"/>
    <property type="molecule type" value="Genomic_DNA"/>
</dbReference>
<reference evidence="3 4" key="1">
    <citation type="submission" date="2020-01" db="EMBL/GenBank/DDBJ databases">
        <title>Genomes of bacteria type strains.</title>
        <authorList>
            <person name="Chen J."/>
            <person name="Zhu S."/>
            <person name="Yang J."/>
        </authorList>
    </citation>
    <scope>NUCLEOTIDE SEQUENCE [LARGE SCALE GENOMIC DNA]</scope>
    <source>
        <strain evidence="3 4">LMG 24078</strain>
    </source>
</reference>
<evidence type="ECO:0000313" key="4">
    <source>
        <dbReference type="Proteomes" id="UP000471381"/>
    </source>
</evidence>
<sequence length="219" mass="24974">MKFIITFSLLLVSSSSLFANEFPSSIDYFTSKGIKGKFIEIHDPGYIVIKLDTGDVIDTTYSDIDFDKLYEWEKNDQRTNSSREMSVIYNNTDGILVEDLKTGIKFKLNGVLTTHPIDLAADECEGTFSDTVGIKQCRQLVLEAWDAELNRAYKNLGGSKNTKLKSSQLAWIKFRDAQLEYLRSEYGSRSGTIWGIVYMGHVINLTKEQAKRLKLIKEW</sequence>
<protein>
    <submittedName>
        <fullName evidence="3">DUF1311 domain-containing protein</fullName>
    </submittedName>
</protein>
<evidence type="ECO:0000313" key="3">
    <source>
        <dbReference type="EMBL" id="NDW15471.1"/>
    </source>
</evidence>
<dbReference type="AlphaFoldDB" id="A0A6N9TE88"/>
<dbReference type="RefSeq" id="WP_163106127.1">
    <property type="nucleotide sequence ID" value="NZ_JAAAWO010000004.1"/>
</dbReference>
<evidence type="ECO:0000259" key="2">
    <source>
        <dbReference type="Pfam" id="PF07007"/>
    </source>
</evidence>
<dbReference type="Proteomes" id="UP000471381">
    <property type="component" value="Unassembled WGS sequence"/>
</dbReference>
<proteinExistence type="predicted"/>
<gene>
    <name evidence="3" type="ORF">GTQ48_08055</name>
</gene>
<name>A0A6N9TE88_9ALTE</name>
<keyword evidence="1" id="KW-0732">Signal</keyword>
<feature type="signal peptide" evidence="1">
    <location>
        <begin position="1"/>
        <end position="19"/>
    </location>
</feature>
<keyword evidence="4" id="KW-1185">Reference proteome</keyword>
<accession>A0A6N9TE88</accession>
<feature type="domain" description="Lysozyme inhibitor LprI-like N-terminal" evidence="2">
    <location>
        <begin position="129"/>
        <end position="213"/>
    </location>
</feature>
<dbReference type="InterPro" id="IPR009739">
    <property type="entry name" value="LprI-like_N"/>
</dbReference>
<feature type="chain" id="PRO_5027059056" evidence="1">
    <location>
        <begin position="20"/>
        <end position="219"/>
    </location>
</feature>